<feature type="region of interest" description="Disordered" evidence="2">
    <location>
        <begin position="1"/>
        <end position="25"/>
    </location>
</feature>
<dbReference type="AlphaFoldDB" id="A0A975G624"/>
<dbReference type="EMBL" id="CP073100">
    <property type="protein sequence ID" value="QUE49448.1"/>
    <property type="molecule type" value="Genomic_DNA"/>
</dbReference>
<dbReference type="InterPro" id="IPR014755">
    <property type="entry name" value="Cu-Rt/internalin_Ig-like"/>
</dbReference>
<protein>
    <submittedName>
        <fullName evidence="3">Uncharacterized protein</fullName>
    </submittedName>
</protein>
<name>A0A975G624_9BACT</name>
<dbReference type="Gene3D" id="2.60.40.1220">
    <property type="match status" value="1"/>
</dbReference>
<accession>A0A975G624</accession>
<keyword evidence="1" id="KW-0732">Signal</keyword>
<sequence length="79" mass="8550">MDHRDAAAEEAAMTKESHNVKQRDKVTVTSATLSSDGRTVELALEGMKPSMQLQVGYDLEDKDGNPVKSNVTGTVYVVP</sequence>
<evidence type="ECO:0000313" key="3">
    <source>
        <dbReference type="EMBL" id="QUE49448.1"/>
    </source>
</evidence>
<gene>
    <name evidence="3" type="ORF">KBB96_11245</name>
</gene>
<evidence type="ECO:0000256" key="1">
    <source>
        <dbReference type="ARBA" id="ARBA00022729"/>
    </source>
</evidence>
<dbReference type="KEGG" id="lamb:KBB96_11245"/>
<dbReference type="RefSeq" id="WP_211629527.1">
    <property type="nucleotide sequence ID" value="NZ_CP073100.1"/>
</dbReference>
<reference evidence="3" key="1">
    <citation type="submission" date="2021-04" db="EMBL/GenBank/DDBJ databases">
        <title>Luteolibacter sp. 32A isolated from the skin of an Anderson's salamander (Ambystoma andersonii).</title>
        <authorList>
            <person name="Spergser J."/>
            <person name="Busse H.-J."/>
        </authorList>
    </citation>
    <scope>NUCLEOTIDE SEQUENCE</scope>
    <source>
        <strain evidence="3">32A</strain>
    </source>
</reference>
<evidence type="ECO:0000313" key="4">
    <source>
        <dbReference type="Proteomes" id="UP000676169"/>
    </source>
</evidence>
<proteinExistence type="predicted"/>
<evidence type="ECO:0000256" key="2">
    <source>
        <dbReference type="SAM" id="MobiDB-lite"/>
    </source>
</evidence>
<keyword evidence="4" id="KW-1185">Reference proteome</keyword>
<organism evidence="3 4">
    <name type="scientific">Luteolibacter ambystomatis</name>
    <dbReference type="NCBI Taxonomy" id="2824561"/>
    <lineage>
        <taxon>Bacteria</taxon>
        <taxon>Pseudomonadati</taxon>
        <taxon>Verrucomicrobiota</taxon>
        <taxon>Verrucomicrobiia</taxon>
        <taxon>Verrucomicrobiales</taxon>
        <taxon>Verrucomicrobiaceae</taxon>
        <taxon>Luteolibacter</taxon>
    </lineage>
</organism>
<dbReference type="Proteomes" id="UP000676169">
    <property type="component" value="Chromosome"/>
</dbReference>